<name>A0AA86SUL1_9FABA</name>
<keyword evidence="2" id="KW-0863">Zinc-finger</keyword>
<dbReference type="InterPro" id="IPR013083">
    <property type="entry name" value="Znf_RING/FYVE/PHD"/>
</dbReference>
<keyword evidence="3" id="KW-0862">Zinc</keyword>
<evidence type="ECO:0000313" key="5">
    <source>
        <dbReference type="EMBL" id="CAJ1973047.1"/>
    </source>
</evidence>
<dbReference type="PANTHER" id="PTHR46364">
    <property type="entry name" value="OS08G0421900 PROTEIN"/>
    <property type="match status" value="1"/>
</dbReference>
<sequence>MAKPKAPRRTLESYSVKHISKTIRAGDCVLMRPSDPAKPSYVARIERIEADARGANVKINVRWYYRPEESIGGRRQFHGSKEVFLSDHFDVQSADTIEGKCTVHSFKSYTKLDAVGNDDFFCRFEYNSSTGAFNPDRVAVYCKCEMPYNPDDLMVQCEGCSDWCLCDFVETADNFSPTLLSSAYTSMILHVHWSRPLHCMFTIIDNLHDLPLLYILLFHPACIDMTVEEAKRLDHFFCESCSAEGQKKLQNSHSASRHSDTKALEKLISSSIIYSFTRFYYSMELPWNNINPLLLKLTAIGHYKDLHESVVFMWILNAVVGARQQRRQSYVVVSCSSSLSWKETSLEMFHVCLVGVLMQFPLEVEDVFV</sequence>
<dbReference type="InterPro" id="IPR011011">
    <property type="entry name" value="Znf_FYVE_PHD"/>
</dbReference>
<evidence type="ECO:0000256" key="2">
    <source>
        <dbReference type="ARBA" id="ARBA00022771"/>
    </source>
</evidence>
<evidence type="ECO:0000259" key="4">
    <source>
        <dbReference type="PROSITE" id="PS51038"/>
    </source>
</evidence>
<organism evidence="5 6">
    <name type="scientific">Sphenostylis stenocarpa</name>
    <dbReference type="NCBI Taxonomy" id="92480"/>
    <lineage>
        <taxon>Eukaryota</taxon>
        <taxon>Viridiplantae</taxon>
        <taxon>Streptophyta</taxon>
        <taxon>Embryophyta</taxon>
        <taxon>Tracheophyta</taxon>
        <taxon>Spermatophyta</taxon>
        <taxon>Magnoliopsida</taxon>
        <taxon>eudicotyledons</taxon>
        <taxon>Gunneridae</taxon>
        <taxon>Pentapetalae</taxon>
        <taxon>rosids</taxon>
        <taxon>fabids</taxon>
        <taxon>Fabales</taxon>
        <taxon>Fabaceae</taxon>
        <taxon>Papilionoideae</taxon>
        <taxon>50 kb inversion clade</taxon>
        <taxon>NPAAA clade</taxon>
        <taxon>indigoferoid/millettioid clade</taxon>
        <taxon>Phaseoleae</taxon>
        <taxon>Sphenostylis</taxon>
    </lineage>
</organism>
<evidence type="ECO:0000256" key="1">
    <source>
        <dbReference type="ARBA" id="ARBA00022723"/>
    </source>
</evidence>
<dbReference type="InterPro" id="IPR043151">
    <property type="entry name" value="BAH_sf"/>
</dbReference>
<proteinExistence type="predicted"/>
<gene>
    <name evidence="5" type="ORF">AYBTSS11_LOCUS25105</name>
</gene>
<protein>
    <recommendedName>
        <fullName evidence="4">BAH domain-containing protein</fullName>
    </recommendedName>
</protein>
<evidence type="ECO:0000313" key="6">
    <source>
        <dbReference type="Proteomes" id="UP001189624"/>
    </source>
</evidence>
<dbReference type="SUPFAM" id="SSF57903">
    <property type="entry name" value="FYVE/PHD zinc finger"/>
    <property type="match status" value="2"/>
</dbReference>
<reference evidence="5" key="1">
    <citation type="submission" date="2023-10" db="EMBL/GenBank/DDBJ databases">
        <authorList>
            <person name="Domelevo Entfellner J.-B."/>
        </authorList>
    </citation>
    <scope>NUCLEOTIDE SEQUENCE</scope>
</reference>
<dbReference type="Gene3D" id="2.30.30.490">
    <property type="match status" value="1"/>
</dbReference>
<accession>A0AA86SUL1</accession>
<dbReference type="GO" id="GO:0003682">
    <property type="term" value="F:chromatin binding"/>
    <property type="evidence" value="ECO:0007669"/>
    <property type="project" value="InterPro"/>
</dbReference>
<feature type="domain" description="BAH" evidence="4">
    <location>
        <begin position="21"/>
        <end position="137"/>
    </location>
</feature>
<evidence type="ECO:0000256" key="3">
    <source>
        <dbReference type="ARBA" id="ARBA00022833"/>
    </source>
</evidence>
<dbReference type="CDD" id="cd04714">
    <property type="entry name" value="BAH_BAHCC1"/>
    <property type="match status" value="1"/>
</dbReference>
<dbReference type="Gramene" id="rna-AYBTSS11_LOCUS25105">
    <property type="protein sequence ID" value="CAJ1973047.1"/>
    <property type="gene ID" value="gene-AYBTSS11_LOCUS25105"/>
</dbReference>
<dbReference type="PROSITE" id="PS51038">
    <property type="entry name" value="BAH"/>
    <property type="match status" value="1"/>
</dbReference>
<dbReference type="Gene3D" id="3.30.40.10">
    <property type="entry name" value="Zinc/RING finger domain, C3HC4 (zinc finger)"/>
    <property type="match status" value="2"/>
</dbReference>
<dbReference type="InterPro" id="IPR001025">
    <property type="entry name" value="BAH_dom"/>
</dbReference>
<dbReference type="SMART" id="SM00439">
    <property type="entry name" value="BAH"/>
    <property type="match status" value="1"/>
</dbReference>
<dbReference type="EMBL" id="OY731406">
    <property type="protein sequence ID" value="CAJ1973047.1"/>
    <property type="molecule type" value="Genomic_DNA"/>
</dbReference>
<dbReference type="Pfam" id="PF01426">
    <property type="entry name" value="BAH"/>
    <property type="match status" value="1"/>
</dbReference>
<keyword evidence="1" id="KW-0479">Metal-binding</keyword>
<dbReference type="Proteomes" id="UP001189624">
    <property type="component" value="Chromosome 9"/>
</dbReference>
<keyword evidence="6" id="KW-1185">Reference proteome</keyword>
<dbReference type="GO" id="GO:0008270">
    <property type="term" value="F:zinc ion binding"/>
    <property type="evidence" value="ECO:0007669"/>
    <property type="project" value="UniProtKB-KW"/>
</dbReference>
<dbReference type="AlphaFoldDB" id="A0AA86SUL1"/>